<reference evidence="9 10" key="1">
    <citation type="journal article" date="2009" name="Science">
        <title>Genome sequence, comparative analysis, and population genetics of the domestic horse.</title>
        <authorList>
            <consortium name="Broad Institute Genome Sequencing Platform"/>
            <consortium name="Broad Institute Whole Genome Assembly Team"/>
            <person name="Wade C.M."/>
            <person name="Giulotto E."/>
            <person name="Sigurdsson S."/>
            <person name="Zoli M."/>
            <person name="Gnerre S."/>
            <person name="Imsland F."/>
            <person name="Lear T.L."/>
            <person name="Adelson D.L."/>
            <person name="Bailey E."/>
            <person name="Bellone R.R."/>
            <person name="Bloecker H."/>
            <person name="Distl O."/>
            <person name="Edgar R.C."/>
            <person name="Garber M."/>
            <person name="Leeb T."/>
            <person name="Mauceli E."/>
            <person name="MacLeod J.N."/>
            <person name="Penedo M.C.T."/>
            <person name="Raison J.M."/>
            <person name="Sharpe T."/>
            <person name="Vogel J."/>
            <person name="Andersson L."/>
            <person name="Antczak D.F."/>
            <person name="Biagi T."/>
            <person name="Binns M.M."/>
            <person name="Chowdhary B.P."/>
            <person name="Coleman S.J."/>
            <person name="Della Valle G."/>
            <person name="Fryc S."/>
            <person name="Guerin G."/>
            <person name="Hasegawa T."/>
            <person name="Hill E.W."/>
            <person name="Jurka J."/>
            <person name="Kiialainen A."/>
            <person name="Lindgren G."/>
            <person name="Liu J."/>
            <person name="Magnani E."/>
            <person name="Mickelson J.R."/>
            <person name="Murray J."/>
            <person name="Nergadze S.G."/>
            <person name="Onofrio R."/>
            <person name="Pedroni S."/>
            <person name="Piras M.F."/>
            <person name="Raudsepp T."/>
            <person name="Rocchi M."/>
            <person name="Roeed K.H."/>
            <person name="Ryder O.A."/>
            <person name="Searle S."/>
            <person name="Skow L."/>
            <person name="Swinburne J.E."/>
            <person name="Syvaenen A.C."/>
            <person name="Tozaki T."/>
            <person name="Valberg S.J."/>
            <person name="Vaudin M."/>
            <person name="White J.R."/>
            <person name="Zody M.C."/>
            <person name="Lander E.S."/>
            <person name="Lindblad-Toh K."/>
        </authorList>
    </citation>
    <scope>NUCLEOTIDE SEQUENCE [LARGE SCALE GENOMIC DNA]</scope>
    <source>
        <strain evidence="9 10">Thoroughbred</strain>
    </source>
</reference>
<dbReference type="Gene3D" id="2.40.128.20">
    <property type="match status" value="1"/>
</dbReference>
<dbReference type="InterPro" id="IPR022272">
    <property type="entry name" value="Lipocalin_CS"/>
</dbReference>
<keyword evidence="5" id="KW-0683">Retinol-binding</keyword>
<dbReference type="AlphaFoldDB" id="A0A452GEN1"/>
<dbReference type="InterPro" id="IPR002447">
    <property type="entry name" value="Blactoglobulin"/>
</dbReference>
<keyword evidence="3" id="KW-0964">Secreted</keyword>
<evidence type="ECO:0000256" key="4">
    <source>
        <dbReference type="ARBA" id="ARBA00022743"/>
    </source>
</evidence>
<dbReference type="FunCoup" id="A0A452GEN1">
    <property type="interactions" value="3"/>
</dbReference>
<accession>A0A452GEN1</accession>
<reference evidence="9" key="2">
    <citation type="submission" date="2025-08" db="UniProtKB">
        <authorList>
            <consortium name="Ensembl"/>
        </authorList>
    </citation>
    <scope>IDENTIFICATION</scope>
    <source>
        <strain evidence="9">Thoroughbred</strain>
    </source>
</reference>
<dbReference type="Pfam" id="PF00061">
    <property type="entry name" value="Lipocalin"/>
    <property type="match status" value="1"/>
</dbReference>
<keyword evidence="6" id="KW-1015">Disulfide bond</keyword>
<evidence type="ECO:0000256" key="6">
    <source>
        <dbReference type="ARBA" id="ARBA00023157"/>
    </source>
</evidence>
<dbReference type="PANTHER" id="PTHR11430:SF117">
    <property type="entry name" value="GLYCODELIN"/>
    <property type="match status" value="1"/>
</dbReference>
<evidence type="ECO:0000256" key="2">
    <source>
        <dbReference type="ARBA" id="ARBA00006889"/>
    </source>
</evidence>
<dbReference type="SUPFAM" id="SSF50814">
    <property type="entry name" value="Lipocalins"/>
    <property type="match status" value="1"/>
</dbReference>
<dbReference type="SMR" id="A0A452GEN1"/>
<comment type="similarity">
    <text evidence="2 7">Belongs to the calycin superfamily. Lipocalin family.</text>
</comment>
<evidence type="ECO:0000313" key="9">
    <source>
        <dbReference type="Ensembl" id="ENSECAP00000007932.2"/>
    </source>
</evidence>
<evidence type="ECO:0000256" key="7">
    <source>
        <dbReference type="RuleBase" id="RU003695"/>
    </source>
</evidence>
<dbReference type="Ensembl" id="ENSECAT00000010294.4">
    <property type="protein sequence ID" value="ENSECAP00000007932.2"/>
    <property type="gene ID" value="ENSECAG00000009820.4"/>
</dbReference>
<evidence type="ECO:0000313" key="10">
    <source>
        <dbReference type="Proteomes" id="UP000002281"/>
    </source>
</evidence>
<dbReference type="Bgee" id="ENSECAG00000009820">
    <property type="expression patterns" value="Expressed in endometrium and 3 other cell types or tissues"/>
</dbReference>
<dbReference type="OMA" id="GRCAEQK"/>
<keyword evidence="4" id="KW-0494">Milk protein</keyword>
<dbReference type="Proteomes" id="UP000002281">
    <property type="component" value="Chromosome 25"/>
</dbReference>
<proteinExistence type="inferred from homology"/>
<organism evidence="9 10">
    <name type="scientific">Equus caballus</name>
    <name type="common">Horse</name>
    <dbReference type="NCBI Taxonomy" id="9796"/>
    <lineage>
        <taxon>Eukaryota</taxon>
        <taxon>Metazoa</taxon>
        <taxon>Chordata</taxon>
        <taxon>Craniata</taxon>
        <taxon>Vertebrata</taxon>
        <taxon>Euteleostomi</taxon>
        <taxon>Mammalia</taxon>
        <taxon>Eutheria</taxon>
        <taxon>Laurasiatheria</taxon>
        <taxon>Perissodactyla</taxon>
        <taxon>Equidae</taxon>
        <taxon>Equus</taxon>
    </lineage>
</organism>
<dbReference type="GeneTree" id="ENSGT01050000244868"/>
<dbReference type="PRINTS" id="PR01172">
    <property type="entry name" value="BLCTOGLOBULN"/>
</dbReference>
<name>A0A452GEN1_HORSE</name>
<dbReference type="InterPro" id="IPR000566">
    <property type="entry name" value="Lipocln_cytosolic_FA-bd_dom"/>
</dbReference>
<dbReference type="InterPro" id="IPR002345">
    <property type="entry name" value="Lipocalin"/>
</dbReference>
<dbReference type="CDD" id="cd19416">
    <property type="entry name" value="lipocalin_beta-LG-like"/>
    <property type="match status" value="1"/>
</dbReference>
<reference evidence="9" key="3">
    <citation type="submission" date="2025-09" db="UniProtKB">
        <authorList>
            <consortium name="Ensembl"/>
        </authorList>
    </citation>
    <scope>IDENTIFICATION</scope>
    <source>
        <strain evidence="9">Thoroughbred</strain>
    </source>
</reference>
<dbReference type="InterPro" id="IPR012674">
    <property type="entry name" value="Calycin"/>
</dbReference>
<dbReference type="PROSITE" id="PS00213">
    <property type="entry name" value="LIPOCALIN"/>
    <property type="match status" value="1"/>
</dbReference>
<evidence type="ECO:0000256" key="1">
    <source>
        <dbReference type="ARBA" id="ARBA00004613"/>
    </source>
</evidence>
<comment type="subcellular location">
    <subcellularLocation>
        <location evidence="1">Secreted</location>
    </subcellularLocation>
</comment>
<sequence length="230" mass="25395">MSHGDSGNRMAGAWTVLAGGPSPASLLYRAPSLCLGLHTLQSSECTHSAAMKCLLLALGLALMCGIQATNIPQTMQDLDLQEVAGKWHSVAMAASDISLLDSESAPLRVYIEKLRPTPEDNLEIILREGENKGCAEKKIFAEKTESPAEFKINYLDEDTVFALDTDYKNYLFLCMKNAATPGQSLVCQYLARTQMVDEEIMEKFRRALQPLPGRVQIVPDLTRMAERCRI</sequence>
<evidence type="ECO:0000256" key="5">
    <source>
        <dbReference type="ARBA" id="ARBA00023072"/>
    </source>
</evidence>
<feature type="domain" description="Lipocalin/cytosolic fatty-acid binding" evidence="8">
    <location>
        <begin position="84"/>
        <end position="211"/>
    </location>
</feature>
<protein>
    <recommendedName>
        <fullName evidence="8">Lipocalin/cytosolic fatty-acid binding domain-containing protein</fullName>
    </recommendedName>
</protein>
<keyword evidence="10" id="KW-1185">Reference proteome</keyword>
<dbReference type="GO" id="GO:0005576">
    <property type="term" value="C:extracellular region"/>
    <property type="evidence" value="ECO:0007669"/>
    <property type="project" value="UniProtKB-SubCell"/>
</dbReference>
<dbReference type="GO" id="GO:0019841">
    <property type="term" value="F:retinol binding"/>
    <property type="evidence" value="ECO:0007669"/>
    <property type="project" value="UniProtKB-KW"/>
</dbReference>
<dbReference type="PANTHER" id="PTHR11430">
    <property type="entry name" value="LIPOCALIN"/>
    <property type="match status" value="1"/>
</dbReference>
<evidence type="ECO:0000259" key="8">
    <source>
        <dbReference type="Pfam" id="PF00061"/>
    </source>
</evidence>
<evidence type="ECO:0000256" key="3">
    <source>
        <dbReference type="ARBA" id="ARBA00022525"/>
    </source>
</evidence>
<dbReference type="PRINTS" id="PR00179">
    <property type="entry name" value="LIPOCALIN"/>
</dbReference>
<dbReference type="InParanoid" id="A0A452GEN1"/>